<evidence type="ECO:0000313" key="3">
    <source>
        <dbReference type="Proteomes" id="UP000193870"/>
    </source>
</evidence>
<feature type="transmembrane region" description="Helical" evidence="1">
    <location>
        <begin position="54"/>
        <end position="78"/>
    </location>
</feature>
<gene>
    <name evidence="2" type="primary">yebS</name>
    <name evidence="2" type="ORF">PAM7066_00824</name>
</gene>
<keyword evidence="1" id="KW-0472">Membrane</keyword>
<dbReference type="OrthoDB" id="5291921at2"/>
<dbReference type="Pfam" id="PF04403">
    <property type="entry name" value="PqiA"/>
    <property type="match status" value="1"/>
</dbReference>
<sequence>MDGTDADVPAGVPLDELIACPQCDALYHARLPEDGTRAVCHRCHGVLISPRRDAFLRVVAFAVTVVVLMAGAIFFPFLGVNVAGFSNRASVVDTALAFLDGGWMTGLSVFVVFFIIMIPALRAILVIYTLAPLLVGRAPLRGARKAFRWAEDMRPWSMAEIFIIGCAVALVKVADLARVEFGPAFFMFGALVIVTVLLDGSLDRWSIWKALDRTS</sequence>
<keyword evidence="1" id="KW-0812">Transmembrane</keyword>
<feature type="transmembrane region" description="Helical" evidence="1">
    <location>
        <begin position="180"/>
        <end position="198"/>
    </location>
</feature>
<feature type="transmembrane region" description="Helical" evidence="1">
    <location>
        <begin position="156"/>
        <end position="174"/>
    </location>
</feature>
<accession>A0A1Y5RS49</accession>
<reference evidence="2 3" key="1">
    <citation type="submission" date="2017-03" db="EMBL/GenBank/DDBJ databases">
        <authorList>
            <person name="Afonso C.L."/>
            <person name="Miller P.J."/>
            <person name="Scott M.A."/>
            <person name="Spackman E."/>
            <person name="Goraichik I."/>
            <person name="Dimitrov K.M."/>
            <person name="Suarez D.L."/>
            <person name="Swayne D.E."/>
        </authorList>
    </citation>
    <scope>NUCLEOTIDE SEQUENCE [LARGE SCALE GENOMIC DNA]</scope>
    <source>
        <strain evidence="2 3">CECT 7066</strain>
    </source>
</reference>
<dbReference type="STRING" id="315423.SAMN04488020_102457"/>
<dbReference type="Proteomes" id="UP000193870">
    <property type="component" value="Unassembled WGS sequence"/>
</dbReference>
<dbReference type="AlphaFoldDB" id="A0A1Y5RS49"/>
<organism evidence="2 3">
    <name type="scientific">Palleronia marisminoris</name>
    <dbReference type="NCBI Taxonomy" id="315423"/>
    <lineage>
        <taxon>Bacteria</taxon>
        <taxon>Pseudomonadati</taxon>
        <taxon>Pseudomonadota</taxon>
        <taxon>Alphaproteobacteria</taxon>
        <taxon>Rhodobacterales</taxon>
        <taxon>Roseobacteraceae</taxon>
        <taxon>Palleronia</taxon>
    </lineage>
</organism>
<dbReference type="EMBL" id="FWFV01000002">
    <property type="protein sequence ID" value="SLN23866.1"/>
    <property type="molecule type" value="Genomic_DNA"/>
</dbReference>
<keyword evidence="3" id="KW-1185">Reference proteome</keyword>
<dbReference type="InterPro" id="IPR007498">
    <property type="entry name" value="PqiA-like"/>
</dbReference>
<evidence type="ECO:0000313" key="2">
    <source>
        <dbReference type="EMBL" id="SLN23866.1"/>
    </source>
</evidence>
<feature type="transmembrane region" description="Helical" evidence="1">
    <location>
        <begin position="109"/>
        <end position="135"/>
    </location>
</feature>
<proteinExistence type="predicted"/>
<name>A0A1Y5RS49_9RHOB</name>
<keyword evidence="1" id="KW-1133">Transmembrane helix</keyword>
<protein>
    <submittedName>
        <fullName evidence="2">Inner membrane protein YebS</fullName>
    </submittedName>
</protein>
<evidence type="ECO:0000256" key="1">
    <source>
        <dbReference type="SAM" id="Phobius"/>
    </source>
</evidence>
<dbReference type="RefSeq" id="WP_085852870.1">
    <property type="nucleotide sequence ID" value="NZ_FOPF01000002.1"/>
</dbReference>